<dbReference type="InterPro" id="IPR025127">
    <property type="entry name" value="DUF4054"/>
</dbReference>
<dbReference type="EMBL" id="BK015167">
    <property type="protein sequence ID" value="DAD93800.1"/>
    <property type="molecule type" value="Genomic_DNA"/>
</dbReference>
<reference evidence="1" key="1">
    <citation type="journal article" date="2021" name="Proc. Natl. Acad. Sci. U.S.A.">
        <title>A Catalog of Tens of Thousands of Viruses from Human Metagenomes Reveals Hidden Associations with Chronic Diseases.</title>
        <authorList>
            <person name="Tisza M.J."/>
            <person name="Buck C.B."/>
        </authorList>
    </citation>
    <scope>NUCLEOTIDE SEQUENCE</scope>
    <source>
        <strain evidence="1">Ctcwu24</strain>
    </source>
</reference>
<proteinExistence type="predicted"/>
<accession>A0A8S5NHX5</accession>
<organism evidence="1">
    <name type="scientific">Myoviridae sp. ctcwu24</name>
    <dbReference type="NCBI Taxonomy" id="2826670"/>
    <lineage>
        <taxon>Viruses</taxon>
        <taxon>Duplodnaviria</taxon>
        <taxon>Heunggongvirae</taxon>
        <taxon>Uroviricota</taxon>
        <taxon>Caudoviricetes</taxon>
    </lineage>
</organism>
<protein>
    <submittedName>
        <fullName evidence="1">Head to tail adaptor</fullName>
    </submittedName>
</protein>
<dbReference type="Pfam" id="PF13262">
    <property type="entry name" value="DUF4054"/>
    <property type="match status" value="1"/>
</dbReference>
<name>A0A8S5NHX5_9CAUD</name>
<sequence length="128" mass="13701">MEIIRLTGGEFKNVDDAVIEKMMEIVRPMVSRKQFGKLYEQGLAYLVCHKLKMAGFGENPLGKLGTIGIGFAVGSVSEGGSSVSFGANQSSNLAADAELGLTVYGVQFLQLRRSVIVSIHCSGESEVE</sequence>
<evidence type="ECO:0000313" key="1">
    <source>
        <dbReference type="EMBL" id="DAD93800.1"/>
    </source>
</evidence>